<accession>A0A3N4HNP8</accession>
<dbReference type="Proteomes" id="UP000275078">
    <property type="component" value="Unassembled WGS sequence"/>
</dbReference>
<gene>
    <name evidence="1" type="ORF">BJ508DRAFT_313143</name>
</gene>
<dbReference type="AlphaFoldDB" id="A0A3N4HNP8"/>
<organism evidence="1 2">
    <name type="scientific">Ascobolus immersus RN42</name>
    <dbReference type="NCBI Taxonomy" id="1160509"/>
    <lineage>
        <taxon>Eukaryota</taxon>
        <taxon>Fungi</taxon>
        <taxon>Dikarya</taxon>
        <taxon>Ascomycota</taxon>
        <taxon>Pezizomycotina</taxon>
        <taxon>Pezizomycetes</taxon>
        <taxon>Pezizales</taxon>
        <taxon>Ascobolaceae</taxon>
        <taxon>Ascobolus</taxon>
    </lineage>
</organism>
<dbReference type="Gene3D" id="4.10.830.40">
    <property type="match status" value="1"/>
</dbReference>
<sequence length="351" mass="39115">MQISDVVPGKPEEAVASPEMIPSHILLRPDEKLPKDRKCDNCYQTKHIKGYVECTNCEATFCYSCLNSIEEGKEIREAMLENHRFRGFSPELRATPVKIGVERVNFLVSVDKPLPEGKICVECLVNSEEDDVVGFGVCCTCSSVYCMKAVAAFGASLPATKSRAHLDPQLSFRTQSQSWNPAPTSQFFVLFDDVNGYLLWASYRTNMCDNSSCYESEIEDQVPVCFQPGPPHSSSPPPNRQITSDHISPVRGWMIASSASHNDAHSSVSDPESTSSFDSEFPPVYRRYDSAKDTEFHSFNLQILRSGEFSDLHVRVGTVVFRLHSVVVFPQGDALMANYQAQAVTYKKVLS</sequence>
<reference evidence="1 2" key="1">
    <citation type="journal article" date="2018" name="Nat. Ecol. Evol.">
        <title>Pezizomycetes genomes reveal the molecular basis of ectomycorrhizal truffle lifestyle.</title>
        <authorList>
            <person name="Murat C."/>
            <person name="Payen T."/>
            <person name="Noel B."/>
            <person name="Kuo A."/>
            <person name="Morin E."/>
            <person name="Chen J."/>
            <person name="Kohler A."/>
            <person name="Krizsan K."/>
            <person name="Balestrini R."/>
            <person name="Da Silva C."/>
            <person name="Montanini B."/>
            <person name="Hainaut M."/>
            <person name="Levati E."/>
            <person name="Barry K.W."/>
            <person name="Belfiori B."/>
            <person name="Cichocki N."/>
            <person name="Clum A."/>
            <person name="Dockter R.B."/>
            <person name="Fauchery L."/>
            <person name="Guy J."/>
            <person name="Iotti M."/>
            <person name="Le Tacon F."/>
            <person name="Lindquist E.A."/>
            <person name="Lipzen A."/>
            <person name="Malagnac F."/>
            <person name="Mello A."/>
            <person name="Molinier V."/>
            <person name="Miyauchi S."/>
            <person name="Poulain J."/>
            <person name="Riccioni C."/>
            <person name="Rubini A."/>
            <person name="Sitrit Y."/>
            <person name="Splivallo R."/>
            <person name="Traeger S."/>
            <person name="Wang M."/>
            <person name="Zifcakova L."/>
            <person name="Wipf D."/>
            <person name="Zambonelli A."/>
            <person name="Paolocci F."/>
            <person name="Nowrousian M."/>
            <person name="Ottonello S."/>
            <person name="Baldrian P."/>
            <person name="Spatafora J.W."/>
            <person name="Henrissat B."/>
            <person name="Nagy L.G."/>
            <person name="Aury J.M."/>
            <person name="Wincker P."/>
            <person name="Grigoriev I.V."/>
            <person name="Bonfante P."/>
            <person name="Martin F.M."/>
        </authorList>
    </citation>
    <scope>NUCLEOTIDE SEQUENCE [LARGE SCALE GENOMIC DNA]</scope>
    <source>
        <strain evidence="1 2">RN42</strain>
    </source>
</reference>
<evidence type="ECO:0000313" key="2">
    <source>
        <dbReference type="Proteomes" id="UP000275078"/>
    </source>
</evidence>
<dbReference type="EMBL" id="ML119799">
    <property type="protein sequence ID" value="RPA74118.1"/>
    <property type="molecule type" value="Genomic_DNA"/>
</dbReference>
<name>A0A3N4HNP8_ASCIM</name>
<protein>
    <submittedName>
        <fullName evidence="1">Uncharacterized protein</fullName>
    </submittedName>
</protein>
<evidence type="ECO:0000313" key="1">
    <source>
        <dbReference type="EMBL" id="RPA74118.1"/>
    </source>
</evidence>
<proteinExistence type="predicted"/>
<keyword evidence="2" id="KW-1185">Reference proteome</keyword>